<feature type="domain" description="WIYLD" evidence="2">
    <location>
        <begin position="24"/>
        <end position="50"/>
    </location>
</feature>
<dbReference type="Proteomes" id="UP000836841">
    <property type="component" value="Chromosome 2"/>
</dbReference>
<reference evidence="3 4" key="1">
    <citation type="submission" date="2022-03" db="EMBL/GenBank/DDBJ databases">
        <authorList>
            <person name="Nunn A."/>
            <person name="Chopra R."/>
            <person name="Nunn A."/>
            <person name="Contreras Garrido A."/>
        </authorList>
    </citation>
    <scope>NUCLEOTIDE SEQUENCE [LARGE SCALE GENOMIC DNA]</scope>
</reference>
<dbReference type="InterPro" id="IPR043017">
    <property type="entry name" value="WIYLD_dom_sf"/>
</dbReference>
<gene>
    <name evidence="3" type="ORF">TAV2_LOCUS5024</name>
</gene>
<dbReference type="Pfam" id="PF10440">
    <property type="entry name" value="WIYLD"/>
    <property type="match status" value="1"/>
</dbReference>
<protein>
    <recommendedName>
        <fullName evidence="2">WIYLD domain-containing protein</fullName>
    </recommendedName>
</protein>
<dbReference type="AlphaFoldDB" id="A0AAU9RSN5"/>
<evidence type="ECO:0000313" key="3">
    <source>
        <dbReference type="EMBL" id="CAH2046874.1"/>
    </source>
</evidence>
<evidence type="ECO:0000256" key="1">
    <source>
        <dbReference type="SAM" id="MobiDB-lite"/>
    </source>
</evidence>
<dbReference type="InterPro" id="IPR018848">
    <property type="entry name" value="WIYLD_domain"/>
</dbReference>
<evidence type="ECO:0000259" key="2">
    <source>
        <dbReference type="Pfam" id="PF10440"/>
    </source>
</evidence>
<feature type="compositionally biased region" description="Basic and acidic residues" evidence="1">
    <location>
        <begin position="56"/>
        <end position="73"/>
    </location>
</feature>
<accession>A0AAU9RSN5</accession>
<keyword evidence="4" id="KW-1185">Reference proteome</keyword>
<sequence>MFFYVSFKTIFTCLSSIPRAFIALKAFLNWELIAKDNYKALADAIFEAQETQTTQERNEMEKKAECSGSEPDRGKKKAREIGWDSVMSIASKI</sequence>
<organism evidence="3 4">
    <name type="scientific">Thlaspi arvense</name>
    <name type="common">Field penny-cress</name>
    <dbReference type="NCBI Taxonomy" id="13288"/>
    <lineage>
        <taxon>Eukaryota</taxon>
        <taxon>Viridiplantae</taxon>
        <taxon>Streptophyta</taxon>
        <taxon>Embryophyta</taxon>
        <taxon>Tracheophyta</taxon>
        <taxon>Spermatophyta</taxon>
        <taxon>Magnoliopsida</taxon>
        <taxon>eudicotyledons</taxon>
        <taxon>Gunneridae</taxon>
        <taxon>Pentapetalae</taxon>
        <taxon>rosids</taxon>
        <taxon>malvids</taxon>
        <taxon>Brassicales</taxon>
        <taxon>Brassicaceae</taxon>
        <taxon>Thlaspideae</taxon>
        <taxon>Thlaspi</taxon>
    </lineage>
</organism>
<proteinExistence type="predicted"/>
<dbReference type="EMBL" id="OU466858">
    <property type="protein sequence ID" value="CAH2046874.1"/>
    <property type="molecule type" value="Genomic_DNA"/>
</dbReference>
<feature type="region of interest" description="Disordered" evidence="1">
    <location>
        <begin position="51"/>
        <end position="78"/>
    </location>
</feature>
<dbReference type="Gene3D" id="1.10.8.850">
    <property type="entry name" value="Histone-lysine N methyltransferase , C-terminal domain-like"/>
    <property type="match status" value="1"/>
</dbReference>
<name>A0AAU9RSN5_THLAR</name>
<evidence type="ECO:0000313" key="4">
    <source>
        <dbReference type="Proteomes" id="UP000836841"/>
    </source>
</evidence>